<dbReference type="InterPro" id="IPR038109">
    <property type="entry name" value="DNA_bind_recomb_sf"/>
</dbReference>
<dbReference type="PROSITE" id="PS51736">
    <property type="entry name" value="RECOMBINASES_3"/>
    <property type="match status" value="1"/>
</dbReference>
<dbReference type="EMBL" id="QOHO01000086">
    <property type="protein sequence ID" value="RFZ76438.1"/>
    <property type="molecule type" value="Genomic_DNA"/>
</dbReference>
<gene>
    <name evidence="3" type="ORF">DS742_23495</name>
</gene>
<dbReference type="Pfam" id="PF13408">
    <property type="entry name" value="Zn_ribbon_recom"/>
    <property type="match status" value="1"/>
</dbReference>
<accession>A0A3E2N613</accession>
<sequence>MNNNIACMYLRLSREDGDISESNSISNQRQIIKSYAKENGITISNEYVDDGFSGSNFDRPNFKNMIEDLNAGKFKIIIVKDLSRFGRDYIESGKYLQKIFPEKGIRFISVNDNYDSDNADVSDTHLILPIRNFINDSYCRDISMKVKSSKEVKRKNGEFIGSFAPFGYKKDSKNKHKLVVDTEVSHIVSRIFDMKIEGYSSKAIADFLNSIGMVTPSRHKENKGDNFSTGFIVKDAKWDAKMVNRVITNKVYIGVLEQGKTAKLNYKSKREVDVAKDDWITIENAHESIVSKSVFALANKMLLRDVKASKENPSILSGMLYCKDCGSPMIRRKVKSKDGYNIFYICSEYNIKGECTRHSVKEDYVIGATIHALNDYLSKYNELLKKVSKIDVSKLTIKADFDSLKAEKKKYERLRGSLYMDLEEELITTEEFERFRKNYLLKIREIEKQIITKQKTIEELKEKIKDKGSFVSDIIPNVEEGTLNRLSLVSFIDRIEIGEDNAINFVFNNMDTVNLMQAILDSEKCEFKALDENKVRVFTIGRAYGEALEMNMPKLAVGGVC</sequence>
<dbReference type="PROSITE" id="PS51737">
    <property type="entry name" value="RECOMBINASE_DNA_BIND"/>
    <property type="match status" value="1"/>
</dbReference>
<reference evidence="3 4" key="1">
    <citation type="submission" date="2018-07" db="EMBL/GenBank/DDBJ databases">
        <title>New species, Clostridium PI-S10-A1B.</title>
        <authorList>
            <person name="Krishna G."/>
            <person name="Summeta K."/>
            <person name="Shikha S."/>
            <person name="Prabhu P.B."/>
            <person name="Suresh K."/>
        </authorList>
    </citation>
    <scope>NUCLEOTIDE SEQUENCE [LARGE SCALE GENOMIC DNA]</scope>
    <source>
        <strain evidence="3 4">PI-S10-A1B</strain>
    </source>
</reference>
<dbReference type="SUPFAM" id="SSF53041">
    <property type="entry name" value="Resolvase-like"/>
    <property type="match status" value="1"/>
</dbReference>
<dbReference type="SMART" id="SM00857">
    <property type="entry name" value="Resolvase"/>
    <property type="match status" value="1"/>
</dbReference>
<dbReference type="AlphaFoldDB" id="A0A3E2N613"/>
<feature type="domain" description="Resolvase/invertase-type recombinase catalytic" evidence="1">
    <location>
        <begin position="5"/>
        <end position="157"/>
    </location>
</feature>
<evidence type="ECO:0000259" key="2">
    <source>
        <dbReference type="PROSITE" id="PS51737"/>
    </source>
</evidence>
<feature type="domain" description="Recombinase" evidence="2">
    <location>
        <begin position="165"/>
        <end position="308"/>
    </location>
</feature>
<dbReference type="GO" id="GO:0003677">
    <property type="term" value="F:DNA binding"/>
    <property type="evidence" value="ECO:0007669"/>
    <property type="project" value="InterPro"/>
</dbReference>
<dbReference type="Pfam" id="PF00239">
    <property type="entry name" value="Resolvase"/>
    <property type="match status" value="1"/>
</dbReference>
<dbReference type="InterPro" id="IPR006119">
    <property type="entry name" value="Resolv_N"/>
</dbReference>
<dbReference type="Proteomes" id="UP000260680">
    <property type="component" value="Unassembled WGS sequence"/>
</dbReference>
<dbReference type="PANTHER" id="PTHR30461:SF23">
    <property type="entry name" value="DNA RECOMBINASE-RELATED"/>
    <property type="match status" value="1"/>
</dbReference>
<proteinExistence type="predicted"/>
<dbReference type="PANTHER" id="PTHR30461">
    <property type="entry name" value="DNA-INVERTASE FROM LAMBDOID PROPHAGE"/>
    <property type="match status" value="1"/>
</dbReference>
<protein>
    <submittedName>
        <fullName evidence="3">Recombinase</fullName>
    </submittedName>
</protein>
<dbReference type="InterPro" id="IPR050639">
    <property type="entry name" value="SSR_resolvase"/>
</dbReference>
<dbReference type="GO" id="GO:0000150">
    <property type="term" value="F:DNA strand exchange activity"/>
    <property type="evidence" value="ECO:0007669"/>
    <property type="project" value="InterPro"/>
</dbReference>
<name>A0A3E2N613_9FIRM</name>
<dbReference type="Gene3D" id="3.40.50.1390">
    <property type="entry name" value="Resolvase, N-terminal catalytic domain"/>
    <property type="match status" value="1"/>
</dbReference>
<organism evidence="3 4">
    <name type="scientific">Lacrimispora amygdalina</name>
    <dbReference type="NCBI Taxonomy" id="253257"/>
    <lineage>
        <taxon>Bacteria</taxon>
        <taxon>Bacillati</taxon>
        <taxon>Bacillota</taxon>
        <taxon>Clostridia</taxon>
        <taxon>Lachnospirales</taxon>
        <taxon>Lachnospiraceae</taxon>
        <taxon>Lacrimispora</taxon>
    </lineage>
</organism>
<dbReference type="InterPro" id="IPR011109">
    <property type="entry name" value="DNA_bind_recombinase_dom"/>
</dbReference>
<comment type="caution">
    <text evidence="3">The sequence shown here is derived from an EMBL/GenBank/DDBJ whole genome shotgun (WGS) entry which is preliminary data.</text>
</comment>
<evidence type="ECO:0000313" key="4">
    <source>
        <dbReference type="Proteomes" id="UP000260680"/>
    </source>
</evidence>
<evidence type="ECO:0000259" key="1">
    <source>
        <dbReference type="PROSITE" id="PS51736"/>
    </source>
</evidence>
<dbReference type="Gene3D" id="3.90.1750.20">
    <property type="entry name" value="Putative Large Serine Recombinase, Chain B, Domain 2"/>
    <property type="match status" value="1"/>
</dbReference>
<dbReference type="InterPro" id="IPR025827">
    <property type="entry name" value="Zn_ribbon_recom_dom"/>
</dbReference>
<dbReference type="RefSeq" id="WP_117419392.1">
    <property type="nucleotide sequence ID" value="NZ_QOHO01000086.1"/>
</dbReference>
<evidence type="ECO:0000313" key="3">
    <source>
        <dbReference type="EMBL" id="RFZ76438.1"/>
    </source>
</evidence>
<dbReference type="InterPro" id="IPR036162">
    <property type="entry name" value="Resolvase-like_N_sf"/>
</dbReference>
<dbReference type="OrthoDB" id="9804620at2"/>
<dbReference type="Pfam" id="PF07508">
    <property type="entry name" value="Recombinase"/>
    <property type="match status" value="1"/>
</dbReference>